<gene>
    <name evidence="1" type="ORF">GIB67_022315</name>
</gene>
<dbReference type="EMBL" id="JACGCM010002835">
    <property type="protein sequence ID" value="KAF6134575.1"/>
    <property type="molecule type" value="Genomic_DNA"/>
</dbReference>
<reference evidence="1 2" key="1">
    <citation type="journal article" date="2020" name="IScience">
        <title>Genome Sequencing of the Endangered Kingdonia uniflora (Circaeasteraceae, Ranunculales) Reveals Potential Mechanisms of Evolutionary Specialization.</title>
        <authorList>
            <person name="Sun Y."/>
            <person name="Deng T."/>
            <person name="Zhang A."/>
            <person name="Moore M.J."/>
            <person name="Landis J.B."/>
            <person name="Lin N."/>
            <person name="Zhang H."/>
            <person name="Zhang X."/>
            <person name="Huang J."/>
            <person name="Zhang X."/>
            <person name="Sun H."/>
            <person name="Wang H."/>
        </authorList>
    </citation>
    <scope>NUCLEOTIDE SEQUENCE [LARGE SCALE GENOMIC DNA]</scope>
    <source>
        <strain evidence="1">TB1705</strain>
        <tissue evidence="1">Leaf</tissue>
    </source>
</reference>
<sequence length="212" mass="24359">MATCYAILDLSTTLVARQSFCRVSAVDKLMSVFLQEAVSPAKYISLSNTYYGVGITEAEYPVLLLEATVTLINTCNMKQLATIPSKLFLSYLKELWVNVRDQSLLRNPADLSNDRNCNYKNMRKHELEENIFRLSTTYDAFTITCKSELVKKNIFGPNELDFENFILREVHFFNAFENFCCKNAYDIINVSDVKKCIEAFQEGYTIALHYAR</sequence>
<dbReference type="AlphaFoldDB" id="A0A7J7KW21"/>
<organism evidence="1 2">
    <name type="scientific">Kingdonia uniflora</name>
    <dbReference type="NCBI Taxonomy" id="39325"/>
    <lineage>
        <taxon>Eukaryota</taxon>
        <taxon>Viridiplantae</taxon>
        <taxon>Streptophyta</taxon>
        <taxon>Embryophyta</taxon>
        <taxon>Tracheophyta</taxon>
        <taxon>Spermatophyta</taxon>
        <taxon>Magnoliopsida</taxon>
        <taxon>Ranunculales</taxon>
        <taxon>Circaeasteraceae</taxon>
        <taxon>Kingdonia</taxon>
    </lineage>
</organism>
<dbReference type="Proteomes" id="UP000541444">
    <property type="component" value="Unassembled WGS sequence"/>
</dbReference>
<protein>
    <submittedName>
        <fullName evidence="1">Uncharacterized protein</fullName>
    </submittedName>
</protein>
<feature type="non-terminal residue" evidence="1">
    <location>
        <position position="1"/>
    </location>
</feature>
<evidence type="ECO:0000313" key="2">
    <source>
        <dbReference type="Proteomes" id="UP000541444"/>
    </source>
</evidence>
<name>A0A7J7KW21_9MAGN</name>
<keyword evidence="2" id="KW-1185">Reference proteome</keyword>
<accession>A0A7J7KW21</accession>
<dbReference type="OrthoDB" id="425950at2759"/>
<proteinExistence type="predicted"/>
<evidence type="ECO:0000313" key="1">
    <source>
        <dbReference type="EMBL" id="KAF6134575.1"/>
    </source>
</evidence>
<comment type="caution">
    <text evidence="1">The sequence shown here is derived from an EMBL/GenBank/DDBJ whole genome shotgun (WGS) entry which is preliminary data.</text>
</comment>